<dbReference type="AlphaFoldDB" id="A0A813PGN8"/>
<name>A0A813PGN8_9BILA</name>
<dbReference type="Proteomes" id="UP000663879">
    <property type="component" value="Unassembled WGS sequence"/>
</dbReference>
<keyword evidence="4" id="KW-0812">Transmembrane</keyword>
<dbReference type="SUPFAM" id="SSF50998">
    <property type="entry name" value="Quinoprotein alcohol dehydrogenase-like"/>
    <property type="match status" value="1"/>
</dbReference>
<dbReference type="PANTHER" id="PTHR22847:SF637">
    <property type="entry name" value="WD REPEAT DOMAIN 5B"/>
    <property type="match status" value="1"/>
</dbReference>
<evidence type="ECO:0000256" key="3">
    <source>
        <dbReference type="PROSITE-ProRule" id="PRU00221"/>
    </source>
</evidence>
<evidence type="ECO:0000256" key="4">
    <source>
        <dbReference type="SAM" id="Phobius"/>
    </source>
</evidence>
<dbReference type="OrthoDB" id="10230175at2759"/>
<keyword evidence="2" id="KW-0677">Repeat</keyword>
<keyword evidence="4" id="KW-0472">Membrane</keyword>
<evidence type="ECO:0000313" key="6">
    <source>
        <dbReference type="Proteomes" id="UP000663879"/>
    </source>
</evidence>
<dbReference type="InterPro" id="IPR015943">
    <property type="entry name" value="WD40/YVTN_repeat-like_dom_sf"/>
</dbReference>
<comment type="caution">
    <text evidence="5">The sequence shown here is derived from an EMBL/GenBank/DDBJ whole genome shotgun (WGS) entry which is preliminary data.</text>
</comment>
<dbReference type="GO" id="GO:1990234">
    <property type="term" value="C:transferase complex"/>
    <property type="evidence" value="ECO:0007669"/>
    <property type="project" value="UniProtKB-ARBA"/>
</dbReference>
<dbReference type="SUPFAM" id="SSF82171">
    <property type="entry name" value="DPP6 N-terminal domain-like"/>
    <property type="match status" value="1"/>
</dbReference>
<proteinExistence type="predicted"/>
<evidence type="ECO:0000256" key="1">
    <source>
        <dbReference type="ARBA" id="ARBA00022574"/>
    </source>
</evidence>
<feature type="transmembrane region" description="Helical" evidence="4">
    <location>
        <begin position="21"/>
        <end position="42"/>
    </location>
</feature>
<keyword evidence="6" id="KW-1185">Reference proteome</keyword>
<dbReference type="EMBL" id="CAJNOC010000365">
    <property type="protein sequence ID" value="CAF0750891.1"/>
    <property type="molecule type" value="Genomic_DNA"/>
</dbReference>
<protein>
    <submittedName>
        <fullName evidence="5">Uncharacterized protein</fullName>
    </submittedName>
</protein>
<dbReference type="Pfam" id="PF00400">
    <property type="entry name" value="WD40"/>
    <property type="match status" value="2"/>
</dbReference>
<feature type="repeat" description="WD" evidence="3">
    <location>
        <begin position="57"/>
        <end position="97"/>
    </location>
</feature>
<evidence type="ECO:0000313" key="5">
    <source>
        <dbReference type="EMBL" id="CAF0750891.1"/>
    </source>
</evidence>
<keyword evidence="1 3" id="KW-0853">WD repeat</keyword>
<sequence>MLYQNKGKKSLTSSSLIAGSMVIVGFILAVSIIIAITFILIYTGQNTIKFESGNKTFIGHRGSVISLATSGTELIASGSSLGEIFIWDITKGLTQKIQSTGSIKSLNFLDLNNLISISSDGTLTFWDIQNVQSYRINKYNNYGSFNSLVLNDQKQILIRTSSNNILIFDPSGNLINTFKMNSNILSISLLKNGNLVTTSGFSLNIWDLNNFVLLKTFNTYVPTNNLLVTKEILGLNESIVYSSGLIVYVLDAQTGDLIRTITVVDTITSLTQLSNGLIAVSTRNSVFYYNLATGQLINYVLNLNGQILTILANGDNILLGTNFGAVLSIINEKIFINPSITSIQTSTTTLNKSTTQLGTNTTITFTTTTIPTPNGLNILSIHNGSITSLSIESNKIASGSVDGSVSLIDRQNSNILFNISMQSSVVYVKFLNDSILLSITNNGFINFISVNTGKILNTKVIFNRINSSVITPNGDIVLGTIYGDILVFGDNFEVKKNEIVHSGSVNLLVILDANSYASVSYDSVKIWNINTHELEGQLDVSVVGLIKFNNGNLLTITNEGILSIWSTANVRKARFLNYYTISFSVVLSEKSSSVNSLNLLSNGNLLIGTKDSLIEYNLITRQEINNQKIDVSSVVVDPLGEIIIGTSKGELYFQVSMTSSSIPIFQTTIDTTFNTTQNSTTSFLSNSTTISTSTTTKLETTSTPTNLVSLTPLPSFRKYLVYKRPNPYIL</sequence>
<organism evidence="5 6">
    <name type="scientific">Brachionus calyciflorus</name>
    <dbReference type="NCBI Taxonomy" id="104777"/>
    <lineage>
        <taxon>Eukaryota</taxon>
        <taxon>Metazoa</taxon>
        <taxon>Spiralia</taxon>
        <taxon>Gnathifera</taxon>
        <taxon>Rotifera</taxon>
        <taxon>Eurotatoria</taxon>
        <taxon>Monogononta</taxon>
        <taxon>Pseudotrocha</taxon>
        <taxon>Ploima</taxon>
        <taxon>Brachionidae</taxon>
        <taxon>Brachionus</taxon>
    </lineage>
</organism>
<accession>A0A813PGN8</accession>
<dbReference type="SMART" id="SM00320">
    <property type="entry name" value="WD40"/>
    <property type="match status" value="8"/>
</dbReference>
<dbReference type="Gene3D" id="2.130.10.10">
    <property type="entry name" value="YVTN repeat-like/Quinoprotein amine dehydrogenase"/>
    <property type="match status" value="3"/>
</dbReference>
<dbReference type="InterPro" id="IPR001680">
    <property type="entry name" value="WD40_rpt"/>
</dbReference>
<keyword evidence="4" id="KW-1133">Transmembrane helix</keyword>
<dbReference type="PANTHER" id="PTHR22847">
    <property type="entry name" value="WD40 REPEAT PROTEIN"/>
    <property type="match status" value="1"/>
</dbReference>
<dbReference type="InterPro" id="IPR011047">
    <property type="entry name" value="Quinoprotein_ADH-like_sf"/>
</dbReference>
<reference evidence="5" key="1">
    <citation type="submission" date="2021-02" db="EMBL/GenBank/DDBJ databases">
        <authorList>
            <person name="Nowell W R."/>
        </authorList>
    </citation>
    <scope>NUCLEOTIDE SEQUENCE</scope>
    <source>
        <strain evidence="5">Ploen Becks lab</strain>
    </source>
</reference>
<evidence type="ECO:0000256" key="2">
    <source>
        <dbReference type="ARBA" id="ARBA00022737"/>
    </source>
</evidence>
<dbReference type="PROSITE" id="PS50082">
    <property type="entry name" value="WD_REPEATS_2"/>
    <property type="match status" value="1"/>
</dbReference>
<gene>
    <name evidence="5" type="ORF">OXX778_LOCUS3908</name>
</gene>